<accession>A0ABT7AS77</accession>
<proteinExistence type="predicted"/>
<dbReference type="EMBL" id="JAQOSP010000046">
    <property type="protein sequence ID" value="MDJ1169161.1"/>
    <property type="molecule type" value="Genomic_DNA"/>
</dbReference>
<protein>
    <recommendedName>
        <fullName evidence="3">Polysaccharide pyruvyl transferase domain-containing protein</fullName>
    </recommendedName>
</protein>
<evidence type="ECO:0008006" key="3">
    <source>
        <dbReference type="Google" id="ProtNLM"/>
    </source>
</evidence>
<reference evidence="1 2" key="1">
    <citation type="submission" date="2023-01" db="EMBL/GenBank/DDBJ databases">
        <title>Novel diversity within Roseofilum (Cyanobacteria; Desertifilaceae) from marine benthic mats with descriptions of four novel species.</title>
        <authorList>
            <person name="Wang Y."/>
            <person name="Berthold D.E."/>
            <person name="Hu J."/>
            <person name="Lefler F.W."/>
            <person name="Laughinghouse H.D. IV."/>
        </authorList>
    </citation>
    <scope>NUCLEOTIDE SEQUENCE [LARGE SCALE GENOMIC DNA]</scope>
    <source>
        <strain evidence="1 2">BLCC-M154</strain>
    </source>
</reference>
<organism evidence="1 2">
    <name type="scientific">Roseofilum acuticapitatum BLCC-M154</name>
    <dbReference type="NCBI Taxonomy" id="3022444"/>
    <lineage>
        <taxon>Bacteria</taxon>
        <taxon>Bacillati</taxon>
        <taxon>Cyanobacteriota</taxon>
        <taxon>Cyanophyceae</taxon>
        <taxon>Desertifilales</taxon>
        <taxon>Desertifilaceae</taxon>
        <taxon>Roseofilum</taxon>
        <taxon>Roseofilum acuticapitatum</taxon>
    </lineage>
</organism>
<comment type="caution">
    <text evidence="1">The sequence shown here is derived from an EMBL/GenBank/DDBJ whole genome shotgun (WGS) entry which is preliminary data.</text>
</comment>
<evidence type="ECO:0000313" key="1">
    <source>
        <dbReference type="EMBL" id="MDJ1169161.1"/>
    </source>
</evidence>
<keyword evidence="2" id="KW-1185">Reference proteome</keyword>
<name>A0ABT7AS77_9CYAN</name>
<dbReference type="RefSeq" id="WP_283752922.1">
    <property type="nucleotide sequence ID" value="NZ_JAQOSP010000046.1"/>
</dbReference>
<gene>
    <name evidence="1" type="ORF">PMG71_06965</name>
</gene>
<sequence length="330" mass="38998">MERKLISTYAINPRNVGDFMSSPIHYFDFPGWQVETLDFRSIDPDFPTPQGGFGGSICLDKIKNTSSNTRYHLIVGGGGLLFQRFWKCFQQLQDIRNHIQGQWIIWGAGQQIYPNFKLSRNKPFIDELQENHKNFDYSGYVDPFSFVGIRDFNQGYDWVPCVSCMSKEFDKHREIKHEFVVFSHEKFKIKIGSLPQMTHNTQNLQEVLDFLGSGETILTSSYHGAYWGMLLGRRVLAFPFSTKFLTLRNHIGIYPVSQWKYSRLKIQPFKTTFLNKLKWEFSYGNHFWCFTRNWKRFLPNQITKDSSILQEHRKANIQFYERIMQTLKET</sequence>
<dbReference type="Proteomes" id="UP001235303">
    <property type="component" value="Unassembled WGS sequence"/>
</dbReference>
<evidence type="ECO:0000313" key="2">
    <source>
        <dbReference type="Proteomes" id="UP001235303"/>
    </source>
</evidence>